<organism evidence="1 2">
    <name type="scientific">Meripilus lineatus</name>
    <dbReference type="NCBI Taxonomy" id="2056292"/>
    <lineage>
        <taxon>Eukaryota</taxon>
        <taxon>Fungi</taxon>
        <taxon>Dikarya</taxon>
        <taxon>Basidiomycota</taxon>
        <taxon>Agaricomycotina</taxon>
        <taxon>Agaricomycetes</taxon>
        <taxon>Polyporales</taxon>
        <taxon>Meripilaceae</taxon>
        <taxon>Meripilus</taxon>
    </lineage>
</organism>
<dbReference type="EMBL" id="JANAWD010000468">
    <property type="protein sequence ID" value="KAJ3479024.1"/>
    <property type="molecule type" value="Genomic_DNA"/>
</dbReference>
<dbReference type="InterPro" id="IPR032675">
    <property type="entry name" value="LRR_dom_sf"/>
</dbReference>
<name>A0AAD5UVL8_9APHY</name>
<dbReference type="Gene3D" id="3.80.10.10">
    <property type="entry name" value="Ribonuclease Inhibitor"/>
    <property type="match status" value="1"/>
</dbReference>
<evidence type="ECO:0008006" key="3">
    <source>
        <dbReference type="Google" id="ProtNLM"/>
    </source>
</evidence>
<proteinExistence type="predicted"/>
<evidence type="ECO:0000313" key="2">
    <source>
        <dbReference type="Proteomes" id="UP001212997"/>
    </source>
</evidence>
<dbReference type="Proteomes" id="UP001212997">
    <property type="component" value="Unassembled WGS sequence"/>
</dbReference>
<dbReference type="AlphaFoldDB" id="A0AAD5UVL8"/>
<keyword evidence="2" id="KW-1185">Reference proteome</keyword>
<gene>
    <name evidence="1" type="ORF">NLI96_g9359</name>
</gene>
<sequence length="392" mass="44196">MVPSRTPSLATMPQELLDCVIDHLHDDSASLRACALSHRAWLPQSWRHLHHHVSIDASRPSHKSPRYSFGHSLEYIQSLELVHLGDATAISPFTMPLLSRLTHVRTLSISFGAWDKLSIADKNSLVSAYPNVETLKINGVSFSGPLDMVDLISSFPHLSHLSVMFVCFSKPGSALGLDTCPSPQVMPFGSPIRSLRILECSRGVVDALAMVLGQRPRDYTSKFILKLEWAISRERSYTMQDAAMEHVFTRVGHLPTKLSLNFRAFPMTGVKGIEHCNRLQSLDISLDLFTIHDGFGHHNHYHWLPELLESVTSHIESFSFTFTNAHLWRSPVGMATFRCIDGVLTATHFPKLKRVEMYFKGLRESKLQILEYFMTYLPQLVASGLLMFDVIC</sequence>
<comment type="caution">
    <text evidence="1">The sequence shown here is derived from an EMBL/GenBank/DDBJ whole genome shotgun (WGS) entry which is preliminary data.</text>
</comment>
<reference evidence="1" key="1">
    <citation type="submission" date="2022-07" db="EMBL/GenBank/DDBJ databases">
        <title>Genome Sequence of Physisporinus lineatus.</title>
        <authorList>
            <person name="Buettner E."/>
        </authorList>
    </citation>
    <scope>NUCLEOTIDE SEQUENCE</scope>
    <source>
        <strain evidence="1">VT162</strain>
    </source>
</reference>
<dbReference type="SUPFAM" id="SSF52047">
    <property type="entry name" value="RNI-like"/>
    <property type="match status" value="1"/>
</dbReference>
<accession>A0AAD5UVL8</accession>
<evidence type="ECO:0000313" key="1">
    <source>
        <dbReference type="EMBL" id="KAJ3479024.1"/>
    </source>
</evidence>
<protein>
    <recommendedName>
        <fullName evidence="3">F-box domain-containing protein</fullName>
    </recommendedName>
</protein>